<gene>
    <name evidence="1" type="ORF">UFOPK4242_00878</name>
</gene>
<name>A0A6J7SP99_9ZZZZ</name>
<dbReference type="EMBL" id="CAFBQC010000043">
    <property type="protein sequence ID" value="CAB5042841.1"/>
    <property type="molecule type" value="Genomic_DNA"/>
</dbReference>
<accession>A0A6J7SP99</accession>
<organism evidence="1">
    <name type="scientific">freshwater metagenome</name>
    <dbReference type="NCBI Taxonomy" id="449393"/>
    <lineage>
        <taxon>unclassified sequences</taxon>
        <taxon>metagenomes</taxon>
        <taxon>ecological metagenomes</taxon>
    </lineage>
</organism>
<reference evidence="1" key="1">
    <citation type="submission" date="2020-05" db="EMBL/GenBank/DDBJ databases">
        <authorList>
            <person name="Chiriac C."/>
            <person name="Salcher M."/>
            <person name="Ghai R."/>
            <person name="Kavagutti S V."/>
        </authorList>
    </citation>
    <scope>NUCLEOTIDE SEQUENCE</scope>
</reference>
<sequence length="124" mass="12943">MIVGFVATVDSENGLAMIATKSVVNTLAPAGDEPVTGAFLISITRGGDEWPAGSIGYGILNNINSGEDTDIHTIWISGKVLESLSAPIVNSLGQFVSIANKKPGVICRVLLSCSADSDYEKWSS</sequence>
<protein>
    <submittedName>
        <fullName evidence="1">Unannotated protein</fullName>
    </submittedName>
</protein>
<proteinExistence type="predicted"/>
<dbReference type="AlphaFoldDB" id="A0A6J7SP99"/>
<evidence type="ECO:0000313" key="1">
    <source>
        <dbReference type="EMBL" id="CAB5042841.1"/>
    </source>
</evidence>